<evidence type="ECO:0000259" key="2">
    <source>
        <dbReference type="PROSITE" id="PS51059"/>
    </source>
</evidence>
<dbReference type="EC" id="2.4.2.-" evidence="1"/>
<gene>
    <name evidence="4" type="primary">LOC117643457</name>
</gene>
<accession>A0A6P8YN48</accession>
<dbReference type="PANTHER" id="PTHR45740">
    <property type="entry name" value="POLY [ADP-RIBOSE] POLYMERASE"/>
    <property type="match status" value="1"/>
</dbReference>
<dbReference type="InterPro" id="IPR012317">
    <property type="entry name" value="Poly(ADP-ribose)pol_cat_dom"/>
</dbReference>
<dbReference type="OrthoDB" id="6133115at2759"/>
<keyword evidence="1" id="KW-0328">Glycosyltransferase</keyword>
<organism evidence="4">
    <name type="scientific">Thrips palmi</name>
    <name type="common">Melon thrips</name>
    <dbReference type="NCBI Taxonomy" id="161013"/>
    <lineage>
        <taxon>Eukaryota</taxon>
        <taxon>Metazoa</taxon>
        <taxon>Ecdysozoa</taxon>
        <taxon>Arthropoda</taxon>
        <taxon>Hexapoda</taxon>
        <taxon>Insecta</taxon>
        <taxon>Pterygota</taxon>
        <taxon>Neoptera</taxon>
        <taxon>Paraneoptera</taxon>
        <taxon>Thysanoptera</taxon>
        <taxon>Terebrantia</taxon>
        <taxon>Thripoidea</taxon>
        <taxon>Thripidae</taxon>
        <taxon>Thrips</taxon>
    </lineage>
</organism>
<dbReference type="InParanoid" id="A0A6P8YN48"/>
<keyword evidence="1" id="KW-0520">NAD</keyword>
<dbReference type="InterPro" id="IPR051712">
    <property type="entry name" value="ARTD-AVP"/>
</dbReference>
<reference evidence="4" key="1">
    <citation type="submission" date="2025-08" db="UniProtKB">
        <authorList>
            <consortium name="RefSeq"/>
        </authorList>
    </citation>
    <scope>IDENTIFICATION</scope>
    <source>
        <tissue evidence="4">Total insect</tissue>
    </source>
</reference>
<evidence type="ECO:0000313" key="3">
    <source>
        <dbReference type="Proteomes" id="UP000515158"/>
    </source>
</evidence>
<dbReference type="AlphaFoldDB" id="A0A6P8YN48"/>
<evidence type="ECO:0000313" key="4">
    <source>
        <dbReference type="RefSeq" id="XP_034238266.1"/>
    </source>
</evidence>
<keyword evidence="1" id="KW-0808">Transferase</keyword>
<protein>
    <recommendedName>
        <fullName evidence="1">Poly [ADP-ribose] polymerase</fullName>
        <shortName evidence="1">PARP</shortName>
        <ecNumber evidence="1">2.4.2.-</ecNumber>
    </recommendedName>
</protein>
<name>A0A6P8YN48_THRPL</name>
<dbReference type="GO" id="GO:0003950">
    <property type="term" value="F:NAD+ poly-ADP-ribosyltransferase activity"/>
    <property type="evidence" value="ECO:0007669"/>
    <property type="project" value="UniProtKB-UniRule"/>
</dbReference>
<dbReference type="Pfam" id="PF00644">
    <property type="entry name" value="PARP"/>
    <property type="match status" value="1"/>
</dbReference>
<dbReference type="PROSITE" id="PS51059">
    <property type="entry name" value="PARP_CATALYTIC"/>
    <property type="match status" value="1"/>
</dbReference>
<feature type="non-terminal residue" evidence="4">
    <location>
        <position position="225"/>
    </location>
</feature>
<feature type="domain" description="PARP catalytic" evidence="2">
    <location>
        <begin position="1"/>
        <end position="225"/>
    </location>
</feature>
<dbReference type="GO" id="GO:1990404">
    <property type="term" value="F:NAD+-protein mono-ADP-ribosyltransferase activity"/>
    <property type="evidence" value="ECO:0007669"/>
    <property type="project" value="TreeGrafter"/>
</dbReference>
<keyword evidence="3" id="KW-1185">Reference proteome</keyword>
<dbReference type="KEGG" id="tpal:117643457"/>
<dbReference type="Gene3D" id="3.90.228.10">
    <property type="match status" value="1"/>
</dbReference>
<dbReference type="GeneID" id="117643457"/>
<dbReference type="RefSeq" id="XP_034238266.1">
    <property type="nucleotide sequence ID" value="XM_034382375.1"/>
</dbReference>
<dbReference type="PANTHER" id="PTHR45740:SF2">
    <property type="entry name" value="POLY [ADP-RIBOSE] POLYMERASE"/>
    <property type="match status" value="1"/>
</dbReference>
<dbReference type="Proteomes" id="UP000515158">
    <property type="component" value="Unplaced"/>
</dbReference>
<dbReference type="GO" id="GO:0005634">
    <property type="term" value="C:nucleus"/>
    <property type="evidence" value="ECO:0007669"/>
    <property type="project" value="TreeGrafter"/>
</dbReference>
<evidence type="ECO:0000256" key="1">
    <source>
        <dbReference type="RuleBase" id="RU362114"/>
    </source>
</evidence>
<proteinExistence type="predicted"/>
<sequence>MAAMASVETIKLDPKSAEYRDIAQKFNSKFIVNLKKCELLSIERVRNEALEQRFRDKKKEYEDAYGQVKVVQGWHGTKEDNIASILKNNFDVSANAGRRHRFGPGVSFSSLSSYAYNYCDKNTPEACMLLADVLVSNVVEVAEKKDRRKMLRAPPCLPGSSLRYDTTAKNKERMDVFVKADRDAFMPTHVVRFKRGATPAQAPPRAPAFAQARAPAFAPARNLQR</sequence>
<dbReference type="SUPFAM" id="SSF56399">
    <property type="entry name" value="ADP-ribosylation"/>
    <property type="match status" value="1"/>
</dbReference>